<dbReference type="InterPro" id="IPR007175">
    <property type="entry name" value="Rpr2/Snm1/Rpp21"/>
</dbReference>
<dbReference type="RefSeq" id="XP_067487497.1">
    <property type="nucleotide sequence ID" value="XM_067639738.1"/>
</dbReference>
<dbReference type="Proteomes" id="UP000283090">
    <property type="component" value="Unassembled WGS sequence"/>
</dbReference>
<organism evidence="2 3">
    <name type="scientific">Arthrobotrys flagrans</name>
    <name type="common">Nematode-trapping fungus</name>
    <name type="synonym">Trichothecium flagrans</name>
    <dbReference type="NCBI Taxonomy" id="97331"/>
    <lineage>
        <taxon>Eukaryota</taxon>
        <taxon>Fungi</taxon>
        <taxon>Dikarya</taxon>
        <taxon>Ascomycota</taxon>
        <taxon>Pezizomycotina</taxon>
        <taxon>Orbiliomycetes</taxon>
        <taxon>Orbiliales</taxon>
        <taxon>Orbiliaceae</taxon>
        <taxon>Arthrobotrys</taxon>
    </lineage>
</organism>
<evidence type="ECO:0000256" key="1">
    <source>
        <dbReference type="SAM" id="MobiDB-lite"/>
    </source>
</evidence>
<gene>
    <name evidence="2" type="ORF">DFL_009799</name>
</gene>
<dbReference type="GeneID" id="93592110"/>
<protein>
    <submittedName>
        <fullName evidence="2">Uncharacterized protein</fullName>
    </submittedName>
</protein>
<feature type="compositionally biased region" description="Low complexity" evidence="1">
    <location>
        <begin position="231"/>
        <end position="240"/>
    </location>
</feature>
<dbReference type="EMBL" id="SAEB01000012">
    <property type="protein sequence ID" value="RVD81953.1"/>
    <property type="molecule type" value="Genomic_DNA"/>
</dbReference>
<feature type="region of interest" description="Disordered" evidence="1">
    <location>
        <begin position="206"/>
        <end position="240"/>
    </location>
</feature>
<dbReference type="Pfam" id="PF04032">
    <property type="entry name" value="Rpr2"/>
    <property type="match status" value="1"/>
</dbReference>
<sequence>MLSATKLAHLKLTHLHTASNTLFLSSPPVSAHLSSTLSVNASKSNIQLLESTWRKTCVACGYAQVPGLTCSVRVRGIGGDPQVGWTTNPEGKIKAAKKLGDVQVLCGTGGNVERNMSRRVRKRGKRTRGVKSGREKAESKEIPVSKVLIKADELVTAAASIEAATATVTSKPVESRKKPKTTSAAAKEPRMVYSCKICSSKTIHSLPKNPAAVSHDKATSEISGHGPTTQTSTLSKPLAASASKSIPAAAGDLHRSMTTLISAAPPATSSTNAAARKRAKSRKNTLSSMLAKEAANRSAATGNGAGGFGFDLMDFMKTS</sequence>
<feature type="region of interest" description="Disordered" evidence="1">
    <location>
        <begin position="166"/>
        <end position="186"/>
    </location>
</feature>
<comment type="caution">
    <text evidence="2">The sequence shown here is derived from an EMBL/GenBank/DDBJ whole genome shotgun (WGS) entry which is preliminary data.</text>
</comment>
<name>A0A436ZT89_ARTFL</name>
<dbReference type="GO" id="GO:0006396">
    <property type="term" value="P:RNA processing"/>
    <property type="evidence" value="ECO:0007669"/>
    <property type="project" value="InterPro"/>
</dbReference>
<accession>A0A436ZT89</accession>
<dbReference type="OrthoDB" id="438080at2759"/>
<feature type="region of interest" description="Disordered" evidence="1">
    <location>
        <begin position="262"/>
        <end position="287"/>
    </location>
</feature>
<feature type="compositionally biased region" description="Low complexity" evidence="1">
    <location>
        <begin position="262"/>
        <end position="274"/>
    </location>
</feature>
<feature type="compositionally biased region" description="Polar residues" evidence="1">
    <location>
        <begin position="220"/>
        <end position="230"/>
    </location>
</feature>
<dbReference type="AlphaFoldDB" id="A0A436ZT89"/>
<dbReference type="VEuPathDB" id="FungiDB:DFL_009799"/>
<evidence type="ECO:0000313" key="3">
    <source>
        <dbReference type="Proteomes" id="UP000283090"/>
    </source>
</evidence>
<evidence type="ECO:0000313" key="2">
    <source>
        <dbReference type="EMBL" id="RVD81953.1"/>
    </source>
</evidence>
<dbReference type="STRING" id="97331.A0A436ZT89"/>
<reference evidence="2 3" key="1">
    <citation type="submission" date="2019-01" db="EMBL/GenBank/DDBJ databases">
        <title>Intercellular communication is required for trap formation in the nematode-trapping fungus Duddingtonia flagrans.</title>
        <authorList>
            <person name="Youssar L."/>
            <person name="Wernet V."/>
            <person name="Hensel N."/>
            <person name="Hildebrandt H.-G."/>
            <person name="Fischer R."/>
        </authorList>
    </citation>
    <scope>NUCLEOTIDE SEQUENCE [LARGE SCALE GENOMIC DNA]</scope>
    <source>
        <strain evidence="2 3">CBS H-5679</strain>
    </source>
</reference>
<keyword evidence="3" id="KW-1185">Reference proteome</keyword>
<proteinExistence type="predicted"/>